<proteinExistence type="predicted"/>
<dbReference type="KEGG" id="ppm:PPSC2_27240"/>
<dbReference type="OrthoDB" id="9905673at2"/>
<gene>
    <name evidence="1" type="ORF">PPSC2_27240</name>
</gene>
<dbReference type="HOGENOM" id="CLU_2754145_0_0_9"/>
<evidence type="ECO:0000313" key="1">
    <source>
        <dbReference type="EMBL" id="ADO59571.1"/>
    </source>
</evidence>
<reference evidence="1 2" key="1">
    <citation type="journal article" date="2011" name="J. Bacteriol.">
        <title>Complete genome sequence of Paenibacillus polymyxa SC2, a strain of plant growth-promoting Rhizobacterium with broad-spectrum antimicrobial activity.</title>
        <authorList>
            <person name="Ma M."/>
            <person name="Wang C."/>
            <person name="Ding Y."/>
            <person name="Li L."/>
            <person name="Shen D."/>
            <person name="Jiang X."/>
            <person name="Guan D."/>
            <person name="Cao F."/>
            <person name="Chen H."/>
            <person name="Feng R."/>
            <person name="Wang X."/>
            <person name="Ge Y."/>
            <person name="Yao L."/>
            <person name="Bing X."/>
            <person name="Yang X."/>
            <person name="Li J."/>
            <person name="Du B."/>
        </authorList>
    </citation>
    <scope>NUCLEOTIDE SEQUENCE [LARGE SCALE GENOMIC DNA]</scope>
    <source>
        <strain evidence="1 2">SC2</strain>
        <plasmid evidence="2">pSC2</plasmid>
    </source>
</reference>
<dbReference type="PATRIC" id="fig|886882.15.peg.5765"/>
<dbReference type="Proteomes" id="UP000006868">
    <property type="component" value="Plasmid pSC2"/>
</dbReference>
<sequence length="70" mass="8340">MRRFDEVPLEVEFTGQLRIKNVPHVKQNVSLTGFEYTVRSSVEAKLADIYQYMQHNGIKEFDFNEYEILK</sequence>
<dbReference type="AlphaFoldDB" id="E3EL09"/>
<accession>E3EL09</accession>
<geneLocation type="plasmid" evidence="1 2">
    <name>pSC2</name>
</geneLocation>
<dbReference type="EMBL" id="CP002214">
    <property type="protein sequence ID" value="ADO59571.1"/>
    <property type="molecule type" value="Genomic_DNA"/>
</dbReference>
<protein>
    <submittedName>
        <fullName evidence="1">Uncharacterized protein</fullName>
    </submittedName>
</protein>
<name>E3EL09_PAEPS</name>
<organism evidence="1 2">
    <name type="scientific">Paenibacillus polymyxa (strain SC2)</name>
    <name type="common">Bacillus polymyxa</name>
    <dbReference type="NCBI Taxonomy" id="886882"/>
    <lineage>
        <taxon>Bacteria</taxon>
        <taxon>Bacillati</taxon>
        <taxon>Bacillota</taxon>
        <taxon>Bacilli</taxon>
        <taxon>Bacillales</taxon>
        <taxon>Paenibacillaceae</taxon>
        <taxon>Paenibacillus</taxon>
    </lineage>
</organism>
<keyword evidence="1" id="KW-0614">Plasmid</keyword>
<evidence type="ECO:0000313" key="2">
    <source>
        <dbReference type="Proteomes" id="UP000006868"/>
    </source>
</evidence>
<dbReference type="RefSeq" id="WP_013385985.1">
    <property type="nucleotide sequence ID" value="NC_014628.2"/>
</dbReference>